<dbReference type="SUPFAM" id="SSF56235">
    <property type="entry name" value="N-terminal nucleophile aminohydrolases (Ntn hydrolases)"/>
    <property type="match status" value="1"/>
</dbReference>
<dbReference type="Gene3D" id="3.60.20.10">
    <property type="entry name" value="Glutamine Phosphoribosylpyrophosphate, subunit 1, domain 1"/>
    <property type="match status" value="1"/>
</dbReference>
<dbReference type="EMBL" id="JACHLR010000027">
    <property type="protein sequence ID" value="MBB4860662.1"/>
    <property type="molecule type" value="Genomic_DNA"/>
</dbReference>
<evidence type="ECO:0000256" key="1">
    <source>
        <dbReference type="SAM" id="SignalP"/>
    </source>
</evidence>
<comment type="caution">
    <text evidence="2">The sequence shown here is derived from an EMBL/GenBank/DDBJ whole genome shotgun (WGS) entry which is preliminary data.</text>
</comment>
<dbReference type="PANTHER" id="PTHR39328">
    <property type="entry name" value="BLL2871 PROTEIN"/>
    <property type="match status" value="1"/>
</dbReference>
<organism evidence="2 3">
    <name type="scientific">Novosphingobium chloroacetimidivorans</name>
    <dbReference type="NCBI Taxonomy" id="1428314"/>
    <lineage>
        <taxon>Bacteria</taxon>
        <taxon>Pseudomonadati</taxon>
        <taxon>Pseudomonadota</taxon>
        <taxon>Alphaproteobacteria</taxon>
        <taxon>Sphingomonadales</taxon>
        <taxon>Sphingomonadaceae</taxon>
        <taxon>Novosphingobium</taxon>
    </lineage>
</organism>
<evidence type="ECO:0000313" key="2">
    <source>
        <dbReference type="EMBL" id="MBB4860662.1"/>
    </source>
</evidence>
<dbReference type="PANTHER" id="PTHR39328:SF1">
    <property type="entry name" value="BLL2871 PROTEIN"/>
    <property type="match status" value="1"/>
</dbReference>
<keyword evidence="1" id="KW-0732">Signal</keyword>
<name>A0A7W7NYZ0_9SPHN</name>
<dbReference type="InterPro" id="IPR029055">
    <property type="entry name" value="Ntn_hydrolases_N"/>
</dbReference>
<dbReference type="GO" id="GO:0016787">
    <property type="term" value="F:hydrolase activity"/>
    <property type="evidence" value="ECO:0007669"/>
    <property type="project" value="UniProtKB-KW"/>
</dbReference>
<keyword evidence="2" id="KW-0378">Hydrolase</keyword>
<feature type="signal peptide" evidence="1">
    <location>
        <begin position="1"/>
        <end position="27"/>
    </location>
</feature>
<dbReference type="Pfam" id="PF06267">
    <property type="entry name" value="DUF1028"/>
    <property type="match status" value="1"/>
</dbReference>
<dbReference type="AlphaFoldDB" id="A0A7W7NYZ0"/>
<dbReference type="InterPro" id="IPR010430">
    <property type="entry name" value="DUF1028"/>
</dbReference>
<protein>
    <submittedName>
        <fullName evidence="2">Putative Ntn-hydrolase superfamily protein</fullName>
    </submittedName>
</protein>
<gene>
    <name evidence="2" type="ORF">HNO88_004006</name>
</gene>
<reference evidence="2 3" key="1">
    <citation type="submission" date="2020-08" db="EMBL/GenBank/DDBJ databases">
        <title>Functional genomics of gut bacteria from endangered species of beetles.</title>
        <authorList>
            <person name="Carlos-Shanley C."/>
        </authorList>
    </citation>
    <scope>NUCLEOTIDE SEQUENCE [LARGE SCALE GENOMIC DNA]</scope>
    <source>
        <strain evidence="2 3">S00245</strain>
    </source>
</reference>
<dbReference type="Proteomes" id="UP000555448">
    <property type="component" value="Unassembled WGS sequence"/>
</dbReference>
<accession>A0A7W7NYZ0</accession>
<sequence length="225" mass="23782">MTFSIAARCPQTGMFGMALSSSSPAVAARCAHARAGVGAVATQNITDPRLGPAGLDLLAQGLNAEATLACLVTHAGTTAPFRQLTVVDAQGRTAAHSGARALGRHSHHCAQDAVAAGNMLVDPALPRAMVEAFLARPHLHFADRLLAAMDRALEVGGEEGPVHSAGLLIVDRESWPLVDLRVDWDEAPITRLHSLWVLWQPQMHDYVTRGIDPMQAPSYGVPGDP</sequence>
<proteinExistence type="predicted"/>
<feature type="chain" id="PRO_5031071684" evidence="1">
    <location>
        <begin position="28"/>
        <end position="225"/>
    </location>
</feature>
<evidence type="ECO:0000313" key="3">
    <source>
        <dbReference type="Proteomes" id="UP000555448"/>
    </source>
</evidence>
<dbReference type="RefSeq" id="WP_184249850.1">
    <property type="nucleotide sequence ID" value="NZ_JACHLR010000027.1"/>
</dbReference>
<keyword evidence="3" id="KW-1185">Reference proteome</keyword>